<evidence type="ECO:0000313" key="3">
    <source>
        <dbReference type="EMBL" id="CAF0759407.1"/>
    </source>
</evidence>
<feature type="region of interest" description="Disordered" evidence="1">
    <location>
        <begin position="1"/>
        <end position="67"/>
    </location>
</feature>
<name>A0A813PWF5_9BILA</name>
<dbReference type="EMBL" id="CAJOAZ010004668">
    <property type="protein sequence ID" value="CAF4070181.1"/>
    <property type="molecule type" value="Genomic_DNA"/>
</dbReference>
<dbReference type="Proteomes" id="UP000663844">
    <property type="component" value="Unassembled WGS sequence"/>
</dbReference>
<sequence>MINEKIGTNQRYRQQLHSNDLSTQKPNCYNKQSSTKTRNNDRQRINSRFKQNSSTLNTTINKKNQPV</sequence>
<evidence type="ECO:0000313" key="6">
    <source>
        <dbReference type="Proteomes" id="UP000663891"/>
    </source>
</evidence>
<dbReference type="EMBL" id="CAJNON010000008">
    <property type="protein sequence ID" value="CAF0759407.1"/>
    <property type="molecule type" value="Genomic_DNA"/>
</dbReference>
<organism evidence="3 6">
    <name type="scientific">Adineta steineri</name>
    <dbReference type="NCBI Taxonomy" id="433720"/>
    <lineage>
        <taxon>Eukaryota</taxon>
        <taxon>Metazoa</taxon>
        <taxon>Spiralia</taxon>
        <taxon>Gnathifera</taxon>
        <taxon>Rotifera</taxon>
        <taxon>Eurotatoria</taxon>
        <taxon>Bdelloidea</taxon>
        <taxon>Adinetida</taxon>
        <taxon>Adinetidae</taxon>
        <taxon>Adineta</taxon>
    </lineage>
</organism>
<gene>
    <name evidence="2" type="ORF">JYZ213_LOCUS1626</name>
    <name evidence="4" type="ORF">OKA104_LOCUS31929</name>
    <name evidence="5" type="ORF">OXD698_LOCUS33674</name>
    <name evidence="3" type="ORF">VCS650_LOCUS1720</name>
</gene>
<dbReference type="Proteomes" id="UP000663845">
    <property type="component" value="Unassembled WGS sequence"/>
</dbReference>
<evidence type="ECO:0000313" key="2">
    <source>
        <dbReference type="EMBL" id="CAF0737002.1"/>
    </source>
</evidence>
<reference evidence="3" key="1">
    <citation type="submission" date="2021-02" db="EMBL/GenBank/DDBJ databases">
        <authorList>
            <person name="Nowell W R."/>
        </authorList>
    </citation>
    <scope>NUCLEOTIDE SEQUENCE</scope>
</reference>
<comment type="caution">
    <text evidence="3">The sequence shown here is derived from an EMBL/GenBank/DDBJ whole genome shotgun (WGS) entry which is preliminary data.</text>
</comment>
<dbReference type="EMBL" id="CAJNOG010000007">
    <property type="protein sequence ID" value="CAF0737002.1"/>
    <property type="molecule type" value="Genomic_DNA"/>
</dbReference>
<evidence type="ECO:0000313" key="5">
    <source>
        <dbReference type="EMBL" id="CAF4070181.1"/>
    </source>
</evidence>
<feature type="compositionally biased region" description="Polar residues" evidence="1">
    <location>
        <begin position="46"/>
        <end position="67"/>
    </location>
</feature>
<evidence type="ECO:0000313" key="4">
    <source>
        <dbReference type="EMBL" id="CAF4037077.1"/>
    </source>
</evidence>
<protein>
    <submittedName>
        <fullName evidence="3">Uncharacterized protein</fullName>
    </submittedName>
</protein>
<evidence type="ECO:0000256" key="1">
    <source>
        <dbReference type="SAM" id="MobiDB-lite"/>
    </source>
</evidence>
<dbReference type="Proteomes" id="UP000663881">
    <property type="component" value="Unassembled WGS sequence"/>
</dbReference>
<feature type="compositionally biased region" description="Polar residues" evidence="1">
    <location>
        <begin position="1"/>
        <end position="37"/>
    </location>
</feature>
<dbReference type="Proteomes" id="UP000663891">
    <property type="component" value="Unassembled WGS sequence"/>
</dbReference>
<dbReference type="EMBL" id="CAJOAY010003727">
    <property type="protein sequence ID" value="CAF4037077.1"/>
    <property type="molecule type" value="Genomic_DNA"/>
</dbReference>
<dbReference type="AlphaFoldDB" id="A0A813PWF5"/>
<accession>A0A813PWF5</accession>
<proteinExistence type="predicted"/>